<sequence>MAGPRAAQPGRGKLVYALLVLTAVYCFAFVDRQILNLLVGPIKREFAASDSQIGYLLGPAFIFSYASLGLPAGWWVDRTNRRNLVFGAGIVWGLGTMAAAFVTSYEALFLSRLVVGGSEAFLFPAGMSMIADMFDKRRLPVATSVFLASPYIGGGLALIFGGLVLQWTESLPQVALPLIGGIPGWQFTFIIIGLVGLLPVLLLPTIHEPARDRHDADEAAADTRRYGFVQGLAYMAQRWRYYFAFFFGAACSSLVLTTVSAWAPTFLTRSFGMNPAAIGVNYGSLVLVFGLGGGLLSPIVNAFIARRHPLDSTMRTVRLGPVMVMLSALCLWFSTSQTMALVCLACLTFAYSFPLSMAGTSLQLATPPRLRGSASAAYFVIVSLIGHGVGPTLVPLVTHNIFGDEARVGEALALIAFVFGVLAFCLLSFALRGFQIERGLREHPAVPKEF</sequence>
<feature type="domain" description="Major facilitator superfamily (MFS) profile" evidence="7">
    <location>
        <begin position="17"/>
        <end position="435"/>
    </location>
</feature>
<comment type="subcellular location">
    <subcellularLocation>
        <location evidence="1">Membrane</location>
        <topology evidence="1">Multi-pass membrane protein</topology>
    </subcellularLocation>
</comment>
<feature type="transmembrane region" description="Helical" evidence="6">
    <location>
        <begin position="139"/>
        <end position="165"/>
    </location>
</feature>
<keyword evidence="9" id="KW-1185">Reference proteome</keyword>
<feature type="transmembrane region" description="Helical" evidence="6">
    <location>
        <begin position="14"/>
        <end position="35"/>
    </location>
</feature>
<evidence type="ECO:0000256" key="3">
    <source>
        <dbReference type="ARBA" id="ARBA00022692"/>
    </source>
</evidence>
<evidence type="ECO:0000256" key="5">
    <source>
        <dbReference type="ARBA" id="ARBA00023136"/>
    </source>
</evidence>
<accession>A0ABS2DA52</accession>
<feature type="transmembrane region" description="Helical" evidence="6">
    <location>
        <begin position="109"/>
        <end position="127"/>
    </location>
</feature>
<dbReference type="RefSeq" id="WP_204199921.1">
    <property type="nucleotide sequence ID" value="NZ_JAFEMC010000005.1"/>
</dbReference>
<feature type="transmembrane region" description="Helical" evidence="6">
    <location>
        <begin position="55"/>
        <end position="76"/>
    </location>
</feature>
<feature type="transmembrane region" description="Helical" evidence="6">
    <location>
        <begin position="376"/>
        <end position="399"/>
    </location>
</feature>
<keyword evidence="3 6" id="KW-0812">Transmembrane</keyword>
<dbReference type="InterPro" id="IPR044770">
    <property type="entry name" value="MFS_spinster-like"/>
</dbReference>
<proteinExistence type="predicted"/>
<evidence type="ECO:0000256" key="2">
    <source>
        <dbReference type="ARBA" id="ARBA00022448"/>
    </source>
</evidence>
<organism evidence="8 9">
    <name type="scientific">Sphingomonas longa</name>
    <dbReference type="NCBI Taxonomy" id="2778730"/>
    <lineage>
        <taxon>Bacteria</taxon>
        <taxon>Pseudomonadati</taxon>
        <taxon>Pseudomonadota</taxon>
        <taxon>Alphaproteobacteria</taxon>
        <taxon>Sphingomonadales</taxon>
        <taxon>Sphingomonadaceae</taxon>
        <taxon>Sphingomonas</taxon>
    </lineage>
</organism>
<name>A0ABS2DA52_9SPHN</name>
<dbReference type="PANTHER" id="PTHR23505:SF79">
    <property type="entry name" value="PROTEIN SPINSTER"/>
    <property type="match status" value="1"/>
</dbReference>
<feature type="transmembrane region" description="Helical" evidence="6">
    <location>
        <begin position="241"/>
        <end position="262"/>
    </location>
</feature>
<evidence type="ECO:0000259" key="7">
    <source>
        <dbReference type="PROSITE" id="PS50850"/>
    </source>
</evidence>
<feature type="transmembrane region" description="Helical" evidence="6">
    <location>
        <begin position="185"/>
        <end position="203"/>
    </location>
</feature>
<reference evidence="8 9" key="1">
    <citation type="submission" date="2020-12" db="EMBL/GenBank/DDBJ databases">
        <title>Sphingomonas sp.</title>
        <authorList>
            <person name="Kim M.K."/>
        </authorList>
    </citation>
    <scope>NUCLEOTIDE SEQUENCE [LARGE SCALE GENOMIC DNA]</scope>
    <source>
        <strain evidence="8 9">BT552</strain>
    </source>
</reference>
<dbReference type="InterPro" id="IPR020846">
    <property type="entry name" value="MFS_dom"/>
</dbReference>
<evidence type="ECO:0000313" key="8">
    <source>
        <dbReference type="EMBL" id="MBM6577821.1"/>
    </source>
</evidence>
<evidence type="ECO:0000313" key="9">
    <source>
        <dbReference type="Proteomes" id="UP000763641"/>
    </source>
</evidence>
<dbReference type="EMBL" id="JAFEMC010000005">
    <property type="protein sequence ID" value="MBM6577821.1"/>
    <property type="molecule type" value="Genomic_DNA"/>
</dbReference>
<feature type="transmembrane region" description="Helical" evidence="6">
    <location>
        <begin position="83"/>
        <end position="103"/>
    </location>
</feature>
<dbReference type="Gene3D" id="1.20.1250.20">
    <property type="entry name" value="MFS general substrate transporter like domains"/>
    <property type="match status" value="1"/>
</dbReference>
<dbReference type="InterPro" id="IPR036259">
    <property type="entry name" value="MFS_trans_sf"/>
</dbReference>
<feature type="transmembrane region" description="Helical" evidence="6">
    <location>
        <begin position="316"/>
        <end position="333"/>
    </location>
</feature>
<evidence type="ECO:0000256" key="4">
    <source>
        <dbReference type="ARBA" id="ARBA00022989"/>
    </source>
</evidence>
<dbReference type="Pfam" id="PF07690">
    <property type="entry name" value="MFS_1"/>
    <property type="match status" value="1"/>
</dbReference>
<dbReference type="SUPFAM" id="SSF103473">
    <property type="entry name" value="MFS general substrate transporter"/>
    <property type="match status" value="1"/>
</dbReference>
<protein>
    <submittedName>
        <fullName evidence="8">MFS transporter</fullName>
    </submittedName>
</protein>
<evidence type="ECO:0000256" key="1">
    <source>
        <dbReference type="ARBA" id="ARBA00004141"/>
    </source>
</evidence>
<keyword evidence="4 6" id="KW-1133">Transmembrane helix</keyword>
<dbReference type="InterPro" id="IPR011701">
    <property type="entry name" value="MFS"/>
</dbReference>
<feature type="transmembrane region" description="Helical" evidence="6">
    <location>
        <begin position="282"/>
        <end position="304"/>
    </location>
</feature>
<dbReference type="PANTHER" id="PTHR23505">
    <property type="entry name" value="SPINSTER"/>
    <property type="match status" value="1"/>
</dbReference>
<comment type="caution">
    <text evidence="8">The sequence shown here is derived from an EMBL/GenBank/DDBJ whole genome shotgun (WGS) entry which is preliminary data.</text>
</comment>
<gene>
    <name evidence="8" type="ORF">ILT43_15670</name>
</gene>
<keyword evidence="5 6" id="KW-0472">Membrane</keyword>
<dbReference type="Proteomes" id="UP000763641">
    <property type="component" value="Unassembled WGS sequence"/>
</dbReference>
<evidence type="ECO:0000256" key="6">
    <source>
        <dbReference type="SAM" id="Phobius"/>
    </source>
</evidence>
<feature type="transmembrane region" description="Helical" evidence="6">
    <location>
        <begin position="411"/>
        <end position="431"/>
    </location>
</feature>
<keyword evidence="2" id="KW-0813">Transport</keyword>
<dbReference type="PROSITE" id="PS50850">
    <property type="entry name" value="MFS"/>
    <property type="match status" value="1"/>
</dbReference>
<feature type="transmembrane region" description="Helical" evidence="6">
    <location>
        <begin position="339"/>
        <end position="364"/>
    </location>
</feature>